<gene>
    <name evidence="2" type="ORF">C834K_0224</name>
</gene>
<evidence type="ECO:0000256" key="1">
    <source>
        <dbReference type="SAM" id="Phobius"/>
    </source>
</evidence>
<dbReference type="Proteomes" id="UP000258476">
    <property type="component" value="Chromosome"/>
</dbReference>
<keyword evidence="1" id="KW-1133">Transmembrane helix</keyword>
<name>A0A3B0PLV5_9CHLA</name>
<keyword evidence="3" id="KW-1185">Reference proteome</keyword>
<sequence>MNTYLTGAIIVCCVLLSTCMVTMFVLTISLLHRLNKIVKNVSKITTILNFEAKILAPLLLGKRLICGWLRKRNKHLPKDIEEFLYEGSKGSWMGKICRGAKWAAAALLVWCVFRKKD</sequence>
<protein>
    <submittedName>
        <fullName evidence="2">Uncharacterized protein</fullName>
    </submittedName>
</protein>
<keyword evidence="1" id="KW-0472">Membrane</keyword>
<dbReference type="OrthoDB" id="18133at2"/>
<keyword evidence="1" id="KW-0812">Transmembrane</keyword>
<proteinExistence type="predicted"/>
<dbReference type="AlphaFoldDB" id="A0A3B0PLV5"/>
<evidence type="ECO:0000313" key="2">
    <source>
        <dbReference type="EMBL" id="SYX08699.1"/>
    </source>
</evidence>
<evidence type="ECO:0000313" key="3">
    <source>
        <dbReference type="Proteomes" id="UP000258476"/>
    </source>
</evidence>
<accession>A0A3B0PLV5</accession>
<feature type="transmembrane region" description="Helical" evidence="1">
    <location>
        <begin position="6"/>
        <end position="31"/>
    </location>
</feature>
<organism evidence="2 3">
    <name type="scientific">Chlamydia poikilotherma</name>
    <dbReference type="NCBI Taxonomy" id="1967783"/>
    <lineage>
        <taxon>Bacteria</taxon>
        <taxon>Pseudomonadati</taxon>
        <taxon>Chlamydiota</taxon>
        <taxon>Chlamydiia</taxon>
        <taxon>Chlamydiales</taxon>
        <taxon>Chlamydiaceae</taxon>
        <taxon>Chlamydia/Chlamydophila group</taxon>
        <taxon>Chlamydia</taxon>
    </lineage>
</organism>
<dbReference type="RefSeq" id="WP_117273892.1">
    <property type="nucleotide sequence ID" value="NZ_LS992154.1"/>
</dbReference>
<dbReference type="KEGG" id="chla:C834K_0224"/>
<dbReference type="EMBL" id="LS992154">
    <property type="protein sequence ID" value="SYX08699.1"/>
    <property type="molecule type" value="Genomic_DNA"/>
</dbReference>
<reference evidence="3" key="1">
    <citation type="submission" date="2017-11" db="EMBL/GenBank/DDBJ databases">
        <authorList>
            <person name="Seth-Smith MB H."/>
        </authorList>
    </citation>
    <scope>NUCLEOTIDE SEQUENCE [LARGE SCALE GENOMIC DNA]</scope>
</reference>